<feature type="transmembrane region" description="Helical" evidence="1">
    <location>
        <begin position="46"/>
        <end position="67"/>
    </location>
</feature>
<dbReference type="AlphaFoldDB" id="A0A2M7XBT4"/>
<keyword evidence="1" id="KW-0472">Membrane</keyword>
<dbReference type="EMBL" id="PFWU01000044">
    <property type="protein sequence ID" value="PJA45292.1"/>
    <property type="molecule type" value="Genomic_DNA"/>
</dbReference>
<keyword evidence="1" id="KW-1133">Transmembrane helix</keyword>
<reference evidence="3" key="1">
    <citation type="submission" date="2017-09" db="EMBL/GenBank/DDBJ databases">
        <title>Depth-based differentiation of microbial function through sediment-hosted aquifers and enrichment of novel symbionts in the deep terrestrial subsurface.</title>
        <authorList>
            <person name="Probst A.J."/>
            <person name="Ladd B."/>
            <person name="Jarett J.K."/>
            <person name="Geller-Mcgrath D.E."/>
            <person name="Sieber C.M.K."/>
            <person name="Emerson J.B."/>
            <person name="Anantharaman K."/>
            <person name="Thomas B.C."/>
            <person name="Malmstrom R."/>
            <person name="Stieglmeier M."/>
            <person name="Klingl A."/>
            <person name="Woyke T."/>
            <person name="Ryan C.M."/>
            <person name="Banfield J.F."/>
        </authorList>
    </citation>
    <scope>NUCLEOTIDE SEQUENCE [LARGE SCALE GENOMIC DNA]</scope>
</reference>
<feature type="transmembrane region" description="Helical" evidence="1">
    <location>
        <begin position="87"/>
        <end position="114"/>
    </location>
</feature>
<evidence type="ECO:0000256" key="1">
    <source>
        <dbReference type="SAM" id="Phobius"/>
    </source>
</evidence>
<keyword evidence="1" id="KW-0812">Transmembrane</keyword>
<comment type="caution">
    <text evidence="2">The sequence shown here is derived from an EMBL/GenBank/DDBJ whole genome shotgun (WGS) entry which is preliminary data.</text>
</comment>
<sequence>METGVLPFTIVLGILWFLVYWVLGGVFFALIAIMRLGRLRKVRFSCLFSILALMCGVGASVIGLTYSETAVEECMLRAVNKAETVSAVFGCGFIGVFGAFLMGAAVLTIGGFLIMTISKSKTKPWIVLDQEDEGIEEQDLETQEKSKFF</sequence>
<gene>
    <name evidence="2" type="ORF">CO174_03860</name>
</gene>
<dbReference type="Proteomes" id="UP000229385">
    <property type="component" value="Unassembled WGS sequence"/>
</dbReference>
<evidence type="ECO:0000313" key="3">
    <source>
        <dbReference type="Proteomes" id="UP000229385"/>
    </source>
</evidence>
<proteinExistence type="predicted"/>
<protein>
    <submittedName>
        <fullName evidence="2">Uncharacterized protein</fullName>
    </submittedName>
</protein>
<evidence type="ECO:0000313" key="2">
    <source>
        <dbReference type="EMBL" id="PJA45292.1"/>
    </source>
</evidence>
<feature type="transmembrane region" description="Helical" evidence="1">
    <location>
        <begin position="6"/>
        <end position="34"/>
    </location>
</feature>
<accession>A0A2M7XBT4</accession>
<name>A0A2M7XBT4_9BACT</name>
<organism evidence="2 3">
    <name type="scientific">Candidatus Uhrbacteria bacterium CG_4_9_14_3_um_filter_50_9</name>
    <dbReference type="NCBI Taxonomy" id="1975035"/>
    <lineage>
        <taxon>Bacteria</taxon>
        <taxon>Candidatus Uhriibacteriota</taxon>
    </lineage>
</organism>